<dbReference type="SUPFAM" id="SSF56601">
    <property type="entry name" value="beta-lactamase/transpeptidase-like"/>
    <property type="match status" value="1"/>
</dbReference>
<reference evidence="3 4" key="1">
    <citation type="submission" date="2017-07" db="EMBL/GenBank/DDBJ databases">
        <title>Phylogenetic study on the rhizospheric bacterium Ochrobactrum sp. A44.</title>
        <authorList>
            <person name="Krzyzanowska D.M."/>
            <person name="Ossowicki A."/>
            <person name="Rajewska M."/>
            <person name="Maciag T."/>
            <person name="Kaczynski Z."/>
            <person name="Czerwicka M."/>
            <person name="Jafra S."/>
        </authorList>
    </citation>
    <scope>NUCLEOTIDE SEQUENCE [LARGE SCALE GENOMIC DNA]</scope>
    <source>
        <strain evidence="3 4">CCUG 30717</strain>
    </source>
</reference>
<gene>
    <name evidence="3" type="ORF">CEV34_5241</name>
</gene>
<dbReference type="Proteomes" id="UP000216188">
    <property type="component" value="Unassembled WGS sequence"/>
</dbReference>
<organism evidence="3 4">
    <name type="scientific">Brucella pseudogrignonensis</name>
    <dbReference type="NCBI Taxonomy" id="419475"/>
    <lineage>
        <taxon>Bacteria</taxon>
        <taxon>Pseudomonadati</taxon>
        <taxon>Pseudomonadota</taxon>
        <taxon>Alphaproteobacteria</taxon>
        <taxon>Hyphomicrobiales</taxon>
        <taxon>Brucellaceae</taxon>
        <taxon>Brucella/Ochrobactrum group</taxon>
        <taxon>Brucella</taxon>
    </lineage>
</organism>
<comment type="caution">
    <text evidence="3">The sequence shown here is derived from an EMBL/GenBank/DDBJ whole genome shotgun (WGS) entry which is preliminary data.</text>
</comment>
<dbReference type="NCBIfam" id="NF007943">
    <property type="entry name" value="PRK10662.1"/>
    <property type="match status" value="1"/>
</dbReference>
<dbReference type="Pfam" id="PF00144">
    <property type="entry name" value="Beta-lactamase"/>
    <property type="match status" value="1"/>
</dbReference>
<dbReference type="PANTHER" id="PTHR22935">
    <property type="entry name" value="PENICILLIN-BINDING PROTEIN"/>
    <property type="match status" value="1"/>
</dbReference>
<evidence type="ECO:0000313" key="4">
    <source>
        <dbReference type="Proteomes" id="UP000216188"/>
    </source>
</evidence>
<dbReference type="InterPro" id="IPR051478">
    <property type="entry name" value="Beta-lactamase-like_AB/R"/>
</dbReference>
<dbReference type="PANTHER" id="PTHR22935:SF95">
    <property type="entry name" value="BETA-LACTAMASE-LIKE 1-RELATED"/>
    <property type="match status" value="1"/>
</dbReference>
<keyword evidence="4" id="KW-1185">Reference proteome</keyword>
<dbReference type="AlphaFoldDB" id="A0A256G1S3"/>
<comment type="similarity">
    <text evidence="1">Belongs to the beta-lactamase family.</text>
</comment>
<evidence type="ECO:0000313" key="3">
    <source>
        <dbReference type="EMBL" id="OYR20940.1"/>
    </source>
</evidence>
<dbReference type="STRING" id="419475.A8A54_15980"/>
<dbReference type="InterPro" id="IPR012338">
    <property type="entry name" value="Beta-lactam/transpept-like"/>
</dbReference>
<sequence>MKIATPVCEQGINMRSSQSFDYRTSSLIRALLISSSLVVMATQQSSAEDLALKDAVSMTGMALFLNSGAPALTIAVVRGDESIVQGFGETVPGNDTEPNGKSIFRLGSISKVFATDVLTSLAADGKLKLTDPLAKYAPDGASVKQTGRPITLLDLATHSAGLPRELADPSAKPSDNPFDAFNRNYYWKWIGSNAPAYVPGTTTLYSNFGYGLMGDALAKAGNSSFADLLKSRVFEAASMADTTTVLNDEQKKRMMVGLDPFNKNDPNNIVPDIMYASAGVYSTADDMVKWMQWHLNPTATTMEAHTLDHTMWLPYDGLERVVGTEVTGGEGMGLGWVVTMPRNGTPMLLGKSGGLGGFMTYVVLSPNRKLGILVVANRVNFGMFNDIRSSVHELAAELGPQ</sequence>
<name>A0A256G1S3_9HYPH</name>
<proteinExistence type="inferred from homology"/>
<feature type="domain" description="Beta-lactamase-related" evidence="2">
    <location>
        <begin position="68"/>
        <end position="384"/>
    </location>
</feature>
<protein>
    <submittedName>
        <fullName evidence="3">Beta-lactamase family protein</fullName>
    </submittedName>
</protein>
<dbReference type="Gene3D" id="3.40.710.10">
    <property type="entry name" value="DD-peptidase/beta-lactamase superfamily"/>
    <property type="match status" value="1"/>
</dbReference>
<dbReference type="InterPro" id="IPR001466">
    <property type="entry name" value="Beta-lactam-related"/>
</dbReference>
<evidence type="ECO:0000259" key="2">
    <source>
        <dbReference type="Pfam" id="PF00144"/>
    </source>
</evidence>
<evidence type="ECO:0000256" key="1">
    <source>
        <dbReference type="ARBA" id="ARBA00038473"/>
    </source>
</evidence>
<dbReference type="EMBL" id="NNRM01000051">
    <property type="protein sequence ID" value="OYR20940.1"/>
    <property type="molecule type" value="Genomic_DNA"/>
</dbReference>
<accession>A0A256G1S3</accession>